<proteinExistence type="inferred from homology"/>
<dbReference type="InterPro" id="IPR058163">
    <property type="entry name" value="LysR-type_TF_proteobact-type"/>
</dbReference>
<dbReference type="GO" id="GO:0006351">
    <property type="term" value="P:DNA-templated transcription"/>
    <property type="evidence" value="ECO:0007669"/>
    <property type="project" value="TreeGrafter"/>
</dbReference>
<dbReference type="PROSITE" id="PS50931">
    <property type="entry name" value="HTH_LYSR"/>
    <property type="match status" value="1"/>
</dbReference>
<evidence type="ECO:0000256" key="4">
    <source>
        <dbReference type="ARBA" id="ARBA00023163"/>
    </source>
</evidence>
<dbReference type="SUPFAM" id="SSF53850">
    <property type="entry name" value="Periplasmic binding protein-like II"/>
    <property type="match status" value="1"/>
</dbReference>
<dbReference type="Pfam" id="PF00126">
    <property type="entry name" value="HTH_1"/>
    <property type="match status" value="1"/>
</dbReference>
<keyword evidence="3" id="KW-0238">DNA-binding</keyword>
<dbReference type="InterPro" id="IPR005119">
    <property type="entry name" value="LysR_subst-bd"/>
</dbReference>
<feature type="domain" description="HTH lysR-type" evidence="5">
    <location>
        <begin position="7"/>
        <end position="64"/>
    </location>
</feature>
<evidence type="ECO:0000313" key="6">
    <source>
        <dbReference type="EMBL" id="TDK63713.1"/>
    </source>
</evidence>
<dbReference type="GO" id="GO:0043565">
    <property type="term" value="F:sequence-specific DNA binding"/>
    <property type="evidence" value="ECO:0007669"/>
    <property type="project" value="TreeGrafter"/>
</dbReference>
<evidence type="ECO:0000313" key="7">
    <source>
        <dbReference type="Proteomes" id="UP000294829"/>
    </source>
</evidence>
<evidence type="ECO:0000256" key="2">
    <source>
        <dbReference type="ARBA" id="ARBA00023015"/>
    </source>
</evidence>
<evidence type="ECO:0000256" key="3">
    <source>
        <dbReference type="ARBA" id="ARBA00023125"/>
    </source>
</evidence>
<dbReference type="SUPFAM" id="SSF46785">
    <property type="entry name" value="Winged helix' DNA-binding domain"/>
    <property type="match status" value="1"/>
</dbReference>
<name>A0A4R5VX13_9BURK</name>
<dbReference type="AlphaFoldDB" id="A0A4R5VX13"/>
<reference evidence="6 7" key="1">
    <citation type="submission" date="2019-03" db="EMBL/GenBank/DDBJ databases">
        <title>Sapientia aquatica gen. nov., sp. nov., isolated from a crater lake.</title>
        <authorList>
            <person name="Felfoldi T."/>
            <person name="Szabo A."/>
            <person name="Toth E."/>
            <person name="Schumann P."/>
            <person name="Keki Z."/>
            <person name="Marialigeti K."/>
            <person name="Mathe I."/>
        </authorList>
    </citation>
    <scope>NUCLEOTIDE SEQUENCE [LARGE SCALE GENOMIC DNA]</scope>
    <source>
        <strain evidence="6 7">SA-152</strain>
    </source>
</reference>
<keyword evidence="7" id="KW-1185">Reference proteome</keyword>
<dbReference type="Gene3D" id="3.40.190.290">
    <property type="match status" value="1"/>
</dbReference>
<keyword evidence="2" id="KW-0805">Transcription regulation</keyword>
<keyword evidence="4" id="KW-0804">Transcription</keyword>
<protein>
    <submittedName>
        <fullName evidence="6">LysR family transcriptional regulator</fullName>
    </submittedName>
</protein>
<dbReference type="Gene3D" id="1.10.10.10">
    <property type="entry name" value="Winged helix-like DNA-binding domain superfamily/Winged helix DNA-binding domain"/>
    <property type="match status" value="1"/>
</dbReference>
<dbReference type="InterPro" id="IPR036390">
    <property type="entry name" value="WH_DNA-bd_sf"/>
</dbReference>
<dbReference type="OrthoDB" id="9072091at2"/>
<dbReference type="RefSeq" id="WP_133329659.1">
    <property type="nucleotide sequence ID" value="NZ_SMYL01000008.1"/>
</dbReference>
<comment type="similarity">
    <text evidence="1">Belongs to the LysR transcriptional regulatory family.</text>
</comment>
<organism evidence="6 7">
    <name type="scientific">Sapientia aquatica</name>
    <dbReference type="NCBI Taxonomy" id="1549640"/>
    <lineage>
        <taxon>Bacteria</taxon>
        <taxon>Pseudomonadati</taxon>
        <taxon>Pseudomonadota</taxon>
        <taxon>Betaproteobacteria</taxon>
        <taxon>Burkholderiales</taxon>
        <taxon>Oxalobacteraceae</taxon>
        <taxon>Sapientia</taxon>
    </lineage>
</organism>
<accession>A0A4R5VX13</accession>
<dbReference type="EMBL" id="SMYL01000008">
    <property type="protein sequence ID" value="TDK63713.1"/>
    <property type="molecule type" value="Genomic_DNA"/>
</dbReference>
<sequence>MNTSASLDWNLLRSFLAILDHQTLVKAAQVLGLSQPTLGRHILDLEQQLGVVLFERTGRRLLPTAQALQLSELVRQMDDSASNLVRMAKSKSVDLKGRVRITASQPVACILLPAVLARMKQALPEIDIDLISSNSISNLLRREADIALRMVRPDQGSLIAKRIAKVQIVTCASQFYLTTHGTPKDTVDLLKHQLIGSETNNEVEKSAKALGFDAKSFNYSLRSDDYLAQWAAVQAGLGIGFTADYVAATNPNVHTILPQLVLPALPIWLTVHREIRSSGPIRAVYDFLANEVPLELKKT</sequence>
<comment type="caution">
    <text evidence="6">The sequence shown here is derived from an EMBL/GenBank/DDBJ whole genome shotgun (WGS) entry which is preliminary data.</text>
</comment>
<dbReference type="PRINTS" id="PR00039">
    <property type="entry name" value="HTHLYSR"/>
</dbReference>
<evidence type="ECO:0000259" key="5">
    <source>
        <dbReference type="PROSITE" id="PS50931"/>
    </source>
</evidence>
<dbReference type="GO" id="GO:0003700">
    <property type="term" value="F:DNA-binding transcription factor activity"/>
    <property type="evidence" value="ECO:0007669"/>
    <property type="project" value="InterPro"/>
</dbReference>
<dbReference type="Proteomes" id="UP000294829">
    <property type="component" value="Unassembled WGS sequence"/>
</dbReference>
<gene>
    <name evidence="6" type="ORF">E2I14_14160</name>
</gene>
<evidence type="ECO:0000256" key="1">
    <source>
        <dbReference type="ARBA" id="ARBA00009437"/>
    </source>
</evidence>
<dbReference type="InterPro" id="IPR036388">
    <property type="entry name" value="WH-like_DNA-bd_sf"/>
</dbReference>
<dbReference type="Pfam" id="PF03466">
    <property type="entry name" value="LysR_substrate"/>
    <property type="match status" value="1"/>
</dbReference>
<dbReference type="PANTHER" id="PTHR30537:SF3">
    <property type="entry name" value="TRANSCRIPTIONAL REGULATORY PROTEIN"/>
    <property type="match status" value="1"/>
</dbReference>
<dbReference type="InterPro" id="IPR000847">
    <property type="entry name" value="LysR_HTH_N"/>
</dbReference>
<dbReference type="PANTHER" id="PTHR30537">
    <property type="entry name" value="HTH-TYPE TRANSCRIPTIONAL REGULATOR"/>
    <property type="match status" value="1"/>
</dbReference>